<reference evidence="3" key="1">
    <citation type="submission" date="2019-06" db="EMBL/GenBank/DDBJ databases">
        <authorList>
            <person name="Murdoch R.W."/>
            <person name="Fathepure B."/>
        </authorList>
    </citation>
    <scope>NUCLEOTIDE SEQUENCE</scope>
</reference>
<organism evidence="3">
    <name type="scientific">uncultured organism</name>
    <dbReference type="NCBI Taxonomy" id="155900"/>
    <lineage>
        <taxon>unclassified sequences</taxon>
        <taxon>environmental samples</taxon>
    </lineage>
</organism>
<accession>A0A5B8RGA3</accession>
<sequence length="263" mass="28423">MTATAHNALRALAPAVLVSVLAGCASTPQTTPDQAYDPLEGANREVYDFNEGLDRYVLAPAARGWTAVTNEPVRTGVDNFFDNLAYPGVLLNDLLQGKIGYAFADTARFMFNTTLGLAGFLDPASRMGLPDRTEDFGQTLGTYGVDSGAYLVVPALGPSSTRDVTRYPVAYYTNVLTYTALNTVTLGGLTALNFVNTRAQLEGTVRLRNEAALDPYAFTRSSYLQYRRNLVYDGNPPEKEDPYGDLFDELDQPATGDGTGGKE</sequence>
<dbReference type="GO" id="GO:0016020">
    <property type="term" value="C:membrane"/>
    <property type="evidence" value="ECO:0007669"/>
    <property type="project" value="InterPro"/>
</dbReference>
<dbReference type="PANTHER" id="PTHR30035:SF3">
    <property type="entry name" value="INTERMEMBRANE PHOSPHOLIPID TRANSPORT SYSTEM LIPOPROTEIN MLAA"/>
    <property type="match status" value="1"/>
</dbReference>
<dbReference type="GO" id="GO:0120010">
    <property type="term" value="P:intermembrane phospholipid transfer"/>
    <property type="evidence" value="ECO:0007669"/>
    <property type="project" value="TreeGrafter"/>
</dbReference>
<feature type="region of interest" description="Disordered" evidence="2">
    <location>
        <begin position="233"/>
        <end position="263"/>
    </location>
</feature>
<dbReference type="PANTHER" id="PTHR30035">
    <property type="entry name" value="LIPOPROTEIN VACJ-RELATED"/>
    <property type="match status" value="1"/>
</dbReference>
<dbReference type="PRINTS" id="PR01805">
    <property type="entry name" value="VACJLIPOPROT"/>
</dbReference>
<evidence type="ECO:0000313" key="3">
    <source>
        <dbReference type="EMBL" id="QEA07606.1"/>
    </source>
</evidence>
<name>A0A5B8RGA3_9ZZZZ</name>
<dbReference type="AlphaFoldDB" id="A0A5B8RGA3"/>
<proteinExistence type="predicted"/>
<gene>
    <name evidence="3" type="primary">mlaA</name>
    <name evidence="3" type="ORF">KBTEX_03965</name>
</gene>
<keyword evidence="3" id="KW-0449">Lipoprotein</keyword>
<evidence type="ECO:0000256" key="1">
    <source>
        <dbReference type="ARBA" id="ARBA00022729"/>
    </source>
</evidence>
<keyword evidence="1" id="KW-0732">Signal</keyword>
<dbReference type="InterPro" id="IPR007428">
    <property type="entry name" value="MlaA"/>
</dbReference>
<protein>
    <submittedName>
        <fullName evidence="3">Putative phospholipid-binding lipoprotein MlaA</fullName>
    </submittedName>
</protein>
<dbReference type="Pfam" id="PF04333">
    <property type="entry name" value="MlaA"/>
    <property type="match status" value="1"/>
</dbReference>
<dbReference type="EMBL" id="MN079295">
    <property type="protein sequence ID" value="QEA07606.1"/>
    <property type="molecule type" value="Genomic_DNA"/>
</dbReference>
<evidence type="ECO:0000256" key="2">
    <source>
        <dbReference type="SAM" id="MobiDB-lite"/>
    </source>
</evidence>